<accession>A0A420XMF1</accession>
<sequence length="98" mass="10294">MTTLPPEQPAAGAMEALRTAQDRSFGSVGVPMVLALVPAGGDGPVVHDEHVLREGAELARRLGEVRAELFPSQRDGDLGCLISTVQALTVTSFEPGDR</sequence>
<evidence type="ECO:0000313" key="2">
    <source>
        <dbReference type="Proteomes" id="UP000281955"/>
    </source>
</evidence>
<reference evidence="1 2" key="1">
    <citation type="submission" date="2018-10" db="EMBL/GenBank/DDBJ databases">
        <title>Genomic Encyclopedia of Archaeal and Bacterial Type Strains, Phase II (KMG-II): from individual species to whole genera.</title>
        <authorList>
            <person name="Goeker M."/>
        </authorList>
    </citation>
    <scope>NUCLEOTIDE SEQUENCE [LARGE SCALE GENOMIC DNA]</scope>
    <source>
        <strain evidence="1 2">RP-AC37</strain>
    </source>
</reference>
<protein>
    <submittedName>
        <fullName evidence="1">Uncharacterized protein</fullName>
    </submittedName>
</protein>
<evidence type="ECO:0000313" key="1">
    <source>
        <dbReference type="EMBL" id="RKS72487.1"/>
    </source>
</evidence>
<comment type="caution">
    <text evidence="1">The sequence shown here is derived from an EMBL/GenBank/DDBJ whole genome shotgun (WGS) entry which is preliminary data.</text>
</comment>
<proteinExistence type="predicted"/>
<gene>
    <name evidence="1" type="ORF">CLV35_2731</name>
</gene>
<dbReference type="InParanoid" id="A0A420XMF1"/>
<keyword evidence="2" id="KW-1185">Reference proteome</keyword>
<name>A0A420XMF1_9ACTN</name>
<dbReference type="Proteomes" id="UP000281955">
    <property type="component" value="Unassembled WGS sequence"/>
</dbReference>
<dbReference type="AlphaFoldDB" id="A0A420XMF1"/>
<organism evidence="1 2">
    <name type="scientific">Motilibacter peucedani</name>
    <dbReference type="NCBI Taxonomy" id="598650"/>
    <lineage>
        <taxon>Bacteria</taxon>
        <taxon>Bacillati</taxon>
        <taxon>Actinomycetota</taxon>
        <taxon>Actinomycetes</taxon>
        <taxon>Motilibacterales</taxon>
        <taxon>Motilibacteraceae</taxon>
        <taxon>Motilibacter</taxon>
    </lineage>
</organism>
<dbReference type="EMBL" id="RBWV01000013">
    <property type="protein sequence ID" value="RKS72487.1"/>
    <property type="molecule type" value="Genomic_DNA"/>
</dbReference>
<dbReference type="RefSeq" id="WP_183061969.1">
    <property type="nucleotide sequence ID" value="NZ_RBWV01000013.1"/>
</dbReference>